<dbReference type="InterPro" id="IPR036249">
    <property type="entry name" value="Thioredoxin-like_sf"/>
</dbReference>
<reference evidence="6 7" key="1">
    <citation type="submission" date="2019-08" db="EMBL/GenBank/DDBJ databases">
        <title>Professor.</title>
        <authorList>
            <person name="Park J.S."/>
        </authorList>
    </citation>
    <scope>NUCLEOTIDE SEQUENCE [LARGE SCALE GENOMIC DNA]</scope>
    <source>
        <strain evidence="6 7">176CP5-101</strain>
    </source>
</reference>
<evidence type="ECO:0000256" key="4">
    <source>
        <dbReference type="ARBA" id="ARBA00023284"/>
    </source>
</evidence>
<comment type="caution">
    <text evidence="6">The sequence shown here is derived from an EMBL/GenBank/DDBJ whole genome shotgun (WGS) entry which is preliminary data.</text>
</comment>
<dbReference type="GO" id="GO:0030313">
    <property type="term" value="C:cell envelope"/>
    <property type="evidence" value="ECO:0007669"/>
    <property type="project" value="UniProtKB-SubCell"/>
</dbReference>
<dbReference type="AlphaFoldDB" id="A0A5C8V031"/>
<name>A0A5C8V031_9FLAO</name>
<dbReference type="PANTHER" id="PTHR42852:SF6">
    <property type="entry name" value="THIOL:DISULFIDE INTERCHANGE PROTEIN DSBE"/>
    <property type="match status" value="1"/>
</dbReference>
<evidence type="ECO:0000256" key="1">
    <source>
        <dbReference type="ARBA" id="ARBA00004196"/>
    </source>
</evidence>
<evidence type="ECO:0000313" key="7">
    <source>
        <dbReference type="Proteomes" id="UP000321456"/>
    </source>
</evidence>
<gene>
    <name evidence="6" type="ORF">FVB32_10255</name>
</gene>
<dbReference type="InterPro" id="IPR013740">
    <property type="entry name" value="Redoxin"/>
</dbReference>
<feature type="domain" description="Thioredoxin" evidence="5">
    <location>
        <begin position="357"/>
        <end position="501"/>
    </location>
</feature>
<keyword evidence="4" id="KW-0676">Redox-active center</keyword>
<dbReference type="SUPFAM" id="SSF52833">
    <property type="entry name" value="Thioredoxin-like"/>
    <property type="match status" value="1"/>
</dbReference>
<dbReference type="PROSITE" id="PS51352">
    <property type="entry name" value="THIOREDOXIN_2"/>
    <property type="match status" value="1"/>
</dbReference>
<dbReference type="InterPro" id="IPR013766">
    <property type="entry name" value="Thioredoxin_domain"/>
</dbReference>
<evidence type="ECO:0000256" key="3">
    <source>
        <dbReference type="ARBA" id="ARBA00023157"/>
    </source>
</evidence>
<evidence type="ECO:0000256" key="2">
    <source>
        <dbReference type="ARBA" id="ARBA00022748"/>
    </source>
</evidence>
<evidence type="ECO:0000313" key="6">
    <source>
        <dbReference type="EMBL" id="TXN34970.1"/>
    </source>
</evidence>
<dbReference type="EMBL" id="VRUR01000002">
    <property type="protein sequence ID" value="TXN34970.1"/>
    <property type="molecule type" value="Genomic_DNA"/>
</dbReference>
<dbReference type="Pfam" id="PF08534">
    <property type="entry name" value="Redoxin"/>
    <property type="match status" value="1"/>
</dbReference>
<dbReference type="Gene3D" id="3.40.30.10">
    <property type="entry name" value="Glutaredoxin"/>
    <property type="match status" value="1"/>
</dbReference>
<sequence length="504" mass="57790">MELIISKLNICTFCKSLMKRILPETICFFLLTLFLCLGGCKDQKGTEEIEEAEKYFVISGSTTNAGEVGDLIVGTGADGTEIAIAVDENGFFRDTLKITKGIYNLQHPFYRSFYALDSGELKMEIGEHGIGDVPFSGNGVEEAQLIQEFTNKRLDVEYPKFNLLWKGGLLKGESTYKETAKEVHEELTSFVEDKRDSIANIGFIEILKKDIDYMYLWTIKDFERRYKRESSDSTFRASKGFLSDLASLNLDDVDPTSYFTSEYYRKLVDSHWYDKSIKRMEATKGESLGKVYNELVSQHIKNEEVKNGMLLKANLEFITRANSKNDLHFIYNSFVECSTNEEHIDKITPMYQTALNMVKGSPSPKFYDYEDYSGGVASLDDFKGNLVYIDIWATWCGPCIREFPYLKKLKEKYDDKGITFMGISRDDVRFRDKWKEMIKKEGLKGVQLLGGSKDDDFIKKYQILTIPRFILLDREGKIIDSNAPNPSDWNKITQLLDRYIVSGA</sequence>
<keyword evidence="2" id="KW-0201">Cytochrome c-type biogenesis</keyword>
<dbReference type="PANTHER" id="PTHR42852">
    <property type="entry name" value="THIOL:DISULFIDE INTERCHANGE PROTEIN DSBE"/>
    <property type="match status" value="1"/>
</dbReference>
<dbReference type="Proteomes" id="UP000321456">
    <property type="component" value="Unassembled WGS sequence"/>
</dbReference>
<proteinExistence type="predicted"/>
<organism evidence="6 7">
    <name type="scientific">Flagellimonas hymeniacidonis</name>
    <dbReference type="NCBI Taxonomy" id="2603628"/>
    <lineage>
        <taxon>Bacteria</taxon>
        <taxon>Pseudomonadati</taxon>
        <taxon>Bacteroidota</taxon>
        <taxon>Flavobacteriia</taxon>
        <taxon>Flavobacteriales</taxon>
        <taxon>Flavobacteriaceae</taxon>
        <taxon>Flagellimonas</taxon>
    </lineage>
</organism>
<keyword evidence="7" id="KW-1185">Reference proteome</keyword>
<comment type="subcellular location">
    <subcellularLocation>
        <location evidence="1">Cell envelope</location>
    </subcellularLocation>
</comment>
<accession>A0A5C8V031</accession>
<dbReference type="GO" id="GO:0017004">
    <property type="term" value="P:cytochrome complex assembly"/>
    <property type="evidence" value="ECO:0007669"/>
    <property type="project" value="UniProtKB-KW"/>
</dbReference>
<dbReference type="InterPro" id="IPR050553">
    <property type="entry name" value="Thioredoxin_ResA/DsbE_sf"/>
</dbReference>
<dbReference type="GO" id="GO:0016491">
    <property type="term" value="F:oxidoreductase activity"/>
    <property type="evidence" value="ECO:0007669"/>
    <property type="project" value="InterPro"/>
</dbReference>
<keyword evidence="3" id="KW-1015">Disulfide bond</keyword>
<evidence type="ECO:0000259" key="5">
    <source>
        <dbReference type="PROSITE" id="PS51352"/>
    </source>
</evidence>
<dbReference type="CDD" id="cd02966">
    <property type="entry name" value="TlpA_like_family"/>
    <property type="match status" value="1"/>
</dbReference>
<protein>
    <submittedName>
        <fullName evidence="6">TlpA family protein disulfide reductase</fullName>
    </submittedName>
</protein>